<dbReference type="InterPro" id="IPR050557">
    <property type="entry name" value="RTX_toxin/Mannuronan_C5-epim"/>
</dbReference>
<keyword evidence="4" id="KW-1185">Reference proteome</keyword>
<dbReference type="PANTHER" id="PTHR38340:SF1">
    <property type="entry name" value="S-LAYER PROTEIN"/>
    <property type="match status" value="1"/>
</dbReference>
<dbReference type="GO" id="GO:0005576">
    <property type="term" value="C:extracellular region"/>
    <property type="evidence" value="ECO:0007669"/>
    <property type="project" value="UniProtKB-SubCell"/>
</dbReference>
<comment type="caution">
    <text evidence="3">The sequence shown here is derived from an EMBL/GenBank/DDBJ whole genome shotgun (WGS) entry which is preliminary data.</text>
</comment>
<dbReference type="AlphaFoldDB" id="A0A6I7HIA7"/>
<reference evidence="3 4" key="1">
    <citation type="submission" date="2018-07" db="EMBL/GenBank/DDBJ databases">
        <title>Genomic Encyclopedia of Type Strains, Phase IV (KMG-IV): sequencing the most valuable type-strain genomes for metagenomic binning, comparative biology and taxonomic classification.</title>
        <authorList>
            <person name="Goeker M."/>
        </authorList>
    </citation>
    <scope>NUCLEOTIDE SEQUENCE [LARGE SCALE GENOMIC DNA]</scope>
    <source>
        <strain evidence="3 4">DSM 25528</strain>
    </source>
</reference>
<evidence type="ECO:0000256" key="2">
    <source>
        <dbReference type="ARBA" id="ARBA00022525"/>
    </source>
</evidence>
<evidence type="ECO:0000313" key="3">
    <source>
        <dbReference type="EMBL" id="RCW20645.1"/>
    </source>
</evidence>
<dbReference type="PROSITE" id="PS00330">
    <property type="entry name" value="HEMOLYSIN_CALCIUM"/>
    <property type="match status" value="5"/>
</dbReference>
<feature type="non-terminal residue" evidence="3">
    <location>
        <position position="522"/>
    </location>
</feature>
<comment type="subcellular location">
    <subcellularLocation>
        <location evidence="1">Secreted</location>
    </subcellularLocation>
</comment>
<dbReference type="EMBL" id="QPIX01000013">
    <property type="protein sequence ID" value="RCW20645.1"/>
    <property type="molecule type" value="Genomic_DNA"/>
</dbReference>
<dbReference type="PANTHER" id="PTHR38340">
    <property type="entry name" value="S-LAYER PROTEIN"/>
    <property type="match status" value="1"/>
</dbReference>
<sequence>MAVVTGTSAADTLTGTSGADQLYGLGADDSLSGGAGNDELYGGAGNDTLIGGAGADVLDGGDGWDIASYSNATSAVTINLKTGVYTGDAAGDTYISIERIAGTQYDDTFVSGSEAVLFDGGGGGDTVDYSTSGAAVNVNLVTGTGTGGDAQGDRFYQIEGVVGSDYGDTLTSSATGTLEGGAGDDVYVIGNQGVRIVEAAGGGDDEIRTSLATYSMANYANVERLTYTGTVSATLTGNAGNNVITGGAGNDTLIGGAGADVLDGGDGWDIASYSNATAAVTINLKTGVYTGDAAGDTYISIERIAGTQYDDTFVSGSEAVLFDGGGGGDTVDYSTSGAAVNVNLVTGTGTGGDAQGDRFYQIERVVGSDYGDTLTSSATGTWLKGGAGDDVYIIGNQGATIAEAAGGGDDEIRTSLTTYSMANYANVERLTYTGTVSATLTGNAGDNVIMGGNGNDTLIGGAGADVLDGGDGWDIASYSTATAAVTINLKTGVYTGDAAGDTYISIERIAGTQYDDTFVSGS</sequence>
<dbReference type="InterPro" id="IPR011049">
    <property type="entry name" value="Serralysin-like_metalloprot_C"/>
</dbReference>
<dbReference type="Pfam" id="PF00353">
    <property type="entry name" value="HemolysinCabind"/>
    <property type="match status" value="4"/>
</dbReference>
<name>A0A6I7HIA7_9HYPH</name>
<dbReference type="PRINTS" id="PR00313">
    <property type="entry name" value="CABNDNGRPT"/>
</dbReference>
<evidence type="ECO:0000256" key="1">
    <source>
        <dbReference type="ARBA" id="ARBA00004613"/>
    </source>
</evidence>
<dbReference type="Proteomes" id="UP000252582">
    <property type="component" value="Unassembled WGS sequence"/>
</dbReference>
<dbReference type="InterPro" id="IPR001343">
    <property type="entry name" value="Hemolysn_Ca-bd"/>
</dbReference>
<dbReference type="InterPro" id="IPR018511">
    <property type="entry name" value="Hemolysin-typ_Ca-bd_CS"/>
</dbReference>
<dbReference type="GO" id="GO:0005509">
    <property type="term" value="F:calcium ion binding"/>
    <property type="evidence" value="ECO:0007669"/>
    <property type="project" value="InterPro"/>
</dbReference>
<evidence type="ECO:0000313" key="4">
    <source>
        <dbReference type="Proteomes" id="UP000252582"/>
    </source>
</evidence>
<protein>
    <submittedName>
        <fullName evidence="3">Hemolysin type calcium-binding protein</fullName>
    </submittedName>
</protein>
<gene>
    <name evidence="3" type="ORF">DFR48_11399</name>
</gene>
<dbReference type="Gene3D" id="2.150.10.10">
    <property type="entry name" value="Serralysin-like metalloprotease, C-terminal"/>
    <property type="match status" value="4"/>
</dbReference>
<dbReference type="RefSeq" id="WP_280956439.1">
    <property type="nucleotide sequence ID" value="NZ_QPIX01000013.1"/>
</dbReference>
<proteinExistence type="predicted"/>
<organism evidence="3 4">
    <name type="scientific">Ciceribacter lividus</name>
    <dbReference type="NCBI Taxonomy" id="1197950"/>
    <lineage>
        <taxon>Bacteria</taxon>
        <taxon>Pseudomonadati</taxon>
        <taxon>Pseudomonadota</taxon>
        <taxon>Alphaproteobacteria</taxon>
        <taxon>Hyphomicrobiales</taxon>
        <taxon>Rhizobiaceae</taxon>
        <taxon>Ciceribacter</taxon>
    </lineage>
</organism>
<dbReference type="SUPFAM" id="SSF51120">
    <property type="entry name" value="beta-Roll"/>
    <property type="match status" value="5"/>
</dbReference>
<keyword evidence="2" id="KW-0964">Secreted</keyword>
<accession>A0A6I7HIA7</accession>